<protein>
    <submittedName>
        <fullName evidence="1">Uncharacterized protein</fullName>
    </submittedName>
</protein>
<name>A0A0C2M8Y5_THEKT</name>
<keyword evidence="2" id="KW-1185">Reference proteome</keyword>
<comment type="caution">
    <text evidence="1">The sequence shown here is derived from an EMBL/GenBank/DDBJ whole genome shotgun (WGS) entry which is preliminary data.</text>
</comment>
<dbReference type="Proteomes" id="UP000031668">
    <property type="component" value="Unassembled WGS sequence"/>
</dbReference>
<proteinExistence type="predicted"/>
<accession>A0A0C2M8Y5</accession>
<reference evidence="1 2" key="1">
    <citation type="journal article" date="2014" name="Genome Biol. Evol.">
        <title>The genome of the myxosporean Thelohanellus kitauei shows adaptations to nutrient acquisition within its fish host.</title>
        <authorList>
            <person name="Yang Y."/>
            <person name="Xiong J."/>
            <person name="Zhou Z."/>
            <person name="Huo F."/>
            <person name="Miao W."/>
            <person name="Ran C."/>
            <person name="Liu Y."/>
            <person name="Zhang J."/>
            <person name="Feng J."/>
            <person name="Wang M."/>
            <person name="Wang M."/>
            <person name="Wang L."/>
            <person name="Yao B."/>
        </authorList>
    </citation>
    <scope>NUCLEOTIDE SEQUENCE [LARGE SCALE GENOMIC DNA]</scope>
    <source>
        <strain evidence="1">Wuqing</strain>
    </source>
</reference>
<dbReference type="EMBL" id="JWZT01004669">
    <property type="protein sequence ID" value="KII63450.1"/>
    <property type="molecule type" value="Genomic_DNA"/>
</dbReference>
<evidence type="ECO:0000313" key="1">
    <source>
        <dbReference type="EMBL" id="KII63450.1"/>
    </source>
</evidence>
<dbReference type="AlphaFoldDB" id="A0A0C2M8Y5"/>
<organism evidence="1 2">
    <name type="scientific">Thelohanellus kitauei</name>
    <name type="common">Myxosporean</name>
    <dbReference type="NCBI Taxonomy" id="669202"/>
    <lineage>
        <taxon>Eukaryota</taxon>
        <taxon>Metazoa</taxon>
        <taxon>Cnidaria</taxon>
        <taxon>Myxozoa</taxon>
        <taxon>Myxosporea</taxon>
        <taxon>Bivalvulida</taxon>
        <taxon>Platysporina</taxon>
        <taxon>Myxobolidae</taxon>
        <taxon>Thelohanellus</taxon>
    </lineage>
</organism>
<evidence type="ECO:0000313" key="2">
    <source>
        <dbReference type="Proteomes" id="UP000031668"/>
    </source>
</evidence>
<gene>
    <name evidence="1" type="ORF">RF11_02259</name>
</gene>
<sequence>MKTDGNAGDLNFDFNESHVVADKIRAYASYVAIPFEKCGQRVSIFIHYKLVDDVFMVSHSDAEFEDSHLEIKRDYLKSHRGSFAQNGAKICFNDVTATYGSKDWKDCSKFVNRFGQICLHFCQEIDLVLTPEDYVSLVGTERKSYGRS</sequence>